<evidence type="ECO:0000313" key="12">
    <source>
        <dbReference type="Proteomes" id="UP000788419"/>
    </source>
</evidence>
<comment type="subunit">
    <text evidence="9">Homodimer.</text>
</comment>
<evidence type="ECO:0000256" key="10">
    <source>
        <dbReference type="PROSITE-ProRule" id="PRU00182"/>
    </source>
</evidence>
<evidence type="ECO:0000256" key="7">
    <source>
        <dbReference type="ARBA" id="ARBA00023146"/>
    </source>
</evidence>
<dbReference type="InterPro" id="IPR002307">
    <property type="entry name" value="Tyr-tRNA-ligase"/>
</dbReference>
<dbReference type="Pfam" id="PF00579">
    <property type="entry name" value="tRNA-synt_1b"/>
    <property type="match status" value="1"/>
</dbReference>
<dbReference type="PANTHER" id="PTHR11766">
    <property type="entry name" value="TYROSYL-TRNA SYNTHETASE"/>
    <property type="match status" value="1"/>
</dbReference>
<keyword evidence="4 9" id="KW-0067">ATP-binding</keyword>
<dbReference type="EC" id="6.1.1.1" evidence="9"/>
<proteinExistence type="inferred from homology"/>
<evidence type="ECO:0000256" key="2">
    <source>
        <dbReference type="ARBA" id="ARBA00022598"/>
    </source>
</evidence>
<comment type="caution">
    <text evidence="11">The sequence shown here is derived from an EMBL/GenBank/DDBJ whole genome shotgun (WGS) entry which is preliminary data.</text>
</comment>
<feature type="short sequence motif" description="'HIGH' region" evidence="9">
    <location>
        <begin position="51"/>
        <end position="60"/>
    </location>
</feature>
<dbReference type="HAMAP" id="MF_02007">
    <property type="entry name" value="Tyr_tRNA_synth_type2"/>
    <property type="match status" value="1"/>
</dbReference>
<keyword evidence="7 9" id="KW-0030">Aminoacyl-tRNA synthetase</keyword>
<evidence type="ECO:0000256" key="3">
    <source>
        <dbReference type="ARBA" id="ARBA00022741"/>
    </source>
</evidence>
<dbReference type="InterPro" id="IPR036986">
    <property type="entry name" value="S4_RNA-bd_sf"/>
</dbReference>
<evidence type="ECO:0000256" key="9">
    <source>
        <dbReference type="HAMAP-Rule" id="MF_02007"/>
    </source>
</evidence>
<dbReference type="EMBL" id="PDWN01000001">
    <property type="protein sequence ID" value="KAF1697607.1"/>
    <property type="molecule type" value="Genomic_DNA"/>
</dbReference>
<dbReference type="PROSITE" id="PS00178">
    <property type="entry name" value="AA_TRNA_LIGASE_I"/>
    <property type="match status" value="1"/>
</dbReference>
<dbReference type="InterPro" id="IPR002305">
    <property type="entry name" value="aa-tRNA-synth_Ic"/>
</dbReference>
<evidence type="ECO:0000256" key="4">
    <source>
        <dbReference type="ARBA" id="ARBA00022840"/>
    </source>
</evidence>
<dbReference type="PANTHER" id="PTHR11766:SF1">
    <property type="entry name" value="TYROSINE--TRNA LIGASE"/>
    <property type="match status" value="1"/>
</dbReference>
<evidence type="ECO:0000313" key="11">
    <source>
        <dbReference type="EMBL" id="KAF1697607.1"/>
    </source>
</evidence>
<gene>
    <name evidence="9" type="primary">tyrS</name>
    <name evidence="11" type="ORF">CSC65_00570</name>
</gene>
<dbReference type="SUPFAM" id="SSF55174">
    <property type="entry name" value="Alpha-L RNA-binding motif"/>
    <property type="match status" value="1"/>
</dbReference>
<comment type="function">
    <text evidence="9">Catalyzes the attachment of tyrosine to tRNA(Tyr) in a two-step reaction: tyrosine is first activated by ATP to form Tyr-AMP and then transferred to the acceptor end of tRNA(Tyr).</text>
</comment>
<dbReference type="InterPro" id="IPR001412">
    <property type="entry name" value="aa-tRNA-synth_I_CS"/>
</dbReference>
<keyword evidence="2 9" id="KW-0436">Ligase</keyword>
<feature type="short sequence motif" description="'KMSKS' region" evidence="9">
    <location>
        <begin position="235"/>
        <end position="239"/>
    </location>
</feature>
<dbReference type="InterPro" id="IPR024108">
    <property type="entry name" value="Tyr-tRNA-ligase_bac_2"/>
</dbReference>
<dbReference type="InterPro" id="IPR024088">
    <property type="entry name" value="Tyr-tRNA-ligase_bac-type"/>
</dbReference>
<keyword evidence="12" id="KW-1185">Reference proteome</keyword>
<comment type="subcellular location">
    <subcellularLocation>
        <location evidence="9">Cytoplasm</location>
    </subcellularLocation>
</comment>
<dbReference type="PRINTS" id="PR01040">
    <property type="entry name" value="TRNASYNTHTYR"/>
</dbReference>
<accession>A0ABQ6ZC34</accession>
<evidence type="ECO:0000256" key="6">
    <source>
        <dbReference type="ARBA" id="ARBA00022917"/>
    </source>
</evidence>
<dbReference type="NCBIfam" id="TIGR00234">
    <property type="entry name" value="tyrS"/>
    <property type="match status" value="1"/>
</dbReference>
<dbReference type="Gene3D" id="1.10.240.10">
    <property type="entry name" value="Tyrosyl-Transfer RNA Synthetase"/>
    <property type="match status" value="1"/>
</dbReference>
<comment type="catalytic activity">
    <reaction evidence="8 9">
        <text>tRNA(Tyr) + L-tyrosine + ATP = L-tyrosyl-tRNA(Tyr) + AMP + diphosphate + H(+)</text>
        <dbReference type="Rhea" id="RHEA:10220"/>
        <dbReference type="Rhea" id="RHEA-COMP:9706"/>
        <dbReference type="Rhea" id="RHEA-COMP:9707"/>
        <dbReference type="ChEBI" id="CHEBI:15378"/>
        <dbReference type="ChEBI" id="CHEBI:30616"/>
        <dbReference type="ChEBI" id="CHEBI:33019"/>
        <dbReference type="ChEBI" id="CHEBI:58315"/>
        <dbReference type="ChEBI" id="CHEBI:78442"/>
        <dbReference type="ChEBI" id="CHEBI:78536"/>
        <dbReference type="ChEBI" id="CHEBI:456215"/>
        <dbReference type="EC" id="6.1.1.1"/>
    </reaction>
</comment>
<reference evidence="11 12" key="1">
    <citation type="submission" date="2017-10" db="EMBL/GenBank/DDBJ databases">
        <title>Whole genome sequencing of members of genus Pseudoxanthomonas.</title>
        <authorList>
            <person name="Kumar S."/>
            <person name="Bansal K."/>
            <person name="Kaur A."/>
            <person name="Patil P."/>
            <person name="Sharma S."/>
            <person name="Patil P.B."/>
        </authorList>
    </citation>
    <scope>NUCLEOTIDE SEQUENCE [LARGE SCALE GENOMIC DNA]</scope>
    <source>
        <strain evidence="11 12">DSM 17801</strain>
    </source>
</reference>
<dbReference type="Gene3D" id="3.40.50.620">
    <property type="entry name" value="HUPs"/>
    <property type="match status" value="1"/>
</dbReference>
<dbReference type="Gene3D" id="3.10.290.10">
    <property type="entry name" value="RNA-binding S4 domain"/>
    <property type="match status" value="1"/>
</dbReference>
<protein>
    <recommendedName>
        <fullName evidence="9">Tyrosine--tRNA ligase</fullName>
        <ecNumber evidence="9">6.1.1.1</ecNumber>
    </recommendedName>
    <alternativeName>
        <fullName evidence="9">Tyrosyl-tRNA synthetase</fullName>
        <shortName evidence="9">TyrRS</shortName>
    </alternativeName>
</protein>
<dbReference type="PROSITE" id="PS50889">
    <property type="entry name" value="S4"/>
    <property type="match status" value="1"/>
</dbReference>
<sequence length="412" mass="45232">MFSEQKSVEESLALLGRGADEILKREELAERLAASMKAGGRPLRVKAGFDPTAPDLHIGHTVLLNKMRQFQDLGHQVIFLIGDFTGMIGDPTGKNVTRKPLTREDVLANARTYEEQVFKVLDRERTEVRFNSEWFGKMSAADMIRLAGQHTVARMLERDDFAKRYAAQQSIAIHEFLYPLVQGYDSVALEADVELGGTDQKFNLLMGRGLQEHHGQKPQIVLTMPLLEGLDGVNKMSKSLGNYIGISEPAIDIVTKTMKIGDDLTWRWIDLLSFDISVAEAAKLRADVESGALNPREVKLRLARELATRFHDAAAAEQAIAGWHAVVTGQGDTSSLPLQDVLVPAEGIRIAALLTAAGITPSNSEANRKLKERAVKVEGVVVEDATQSFAPGFEGVLQVGKRNFARVRLVAG</sequence>
<name>A0ABQ6ZC34_9GAMM</name>
<organism evidence="11 12">
    <name type="scientific">Pseudoxanthomonas daejeonensis</name>
    <dbReference type="NCBI Taxonomy" id="266062"/>
    <lineage>
        <taxon>Bacteria</taxon>
        <taxon>Pseudomonadati</taxon>
        <taxon>Pseudomonadota</taxon>
        <taxon>Gammaproteobacteria</taxon>
        <taxon>Lysobacterales</taxon>
        <taxon>Lysobacteraceae</taxon>
        <taxon>Pseudoxanthomonas</taxon>
    </lineage>
</organism>
<keyword evidence="1 9" id="KW-0963">Cytoplasm</keyword>
<dbReference type="CDD" id="cd00805">
    <property type="entry name" value="TyrRS_core"/>
    <property type="match status" value="1"/>
</dbReference>
<evidence type="ECO:0000256" key="1">
    <source>
        <dbReference type="ARBA" id="ARBA00022490"/>
    </source>
</evidence>
<keyword evidence="3 9" id="KW-0547">Nucleotide-binding</keyword>
<dbReference type="Proteomes" id="UP000788419">
    <property type="component" value="Unassembled WGS sequence"/>
</dbReference>
<evidence type="ECO:0000256" key="5">
    <source>
        <dbReference type="ARBA" id="ARBA00022884"/>
    </source>
</evidence>
<dbReference type="SUPFAM" id="SSF52374">
    <property type="entry name" value="Nucleotidylyl transferase"/>
    <property type="match status" value="1"/>
</dbReference>
<evidence type="ECO:0000256" key="8">
    <source>
        <dbReference type="ARBA" id="ARBA00048248"/>
    </source>
</evidence>
<dbReference type="GO" id="GO:0016874">
    <property type="term" value="F:ligase activity"/>
    <property type="evidence" value="ECO:0007669"/>
    <property type="project" value="UniProtKB-KW"/>
</dbReference>
<dbReference type="InterPro" id="IPR014729">
    <property type="entry name" value="Rossmann-like_a/b/a_fold"/>
</dbReference>
<keyword evidence="6 9" id="KW-0648">Protein biosynthesis</keyword>
<comment type="similarity">
    <text evidence="9">Belongs to the class-I aminoacyl-tRNA synthetase family. TyrS type 2 subfamily.</text>
</comment>
<dbReference type="RefSeq" id="WP_162408022.1">
    <property type="nucleotide sequence ID" value="NZ_PDWN01000001.1"/>
</dbReference>
<feature type="binding site" evidence="9">
    <location>
        <position position="238"/>
    </location>
    <ligand>
        <name>ATP</name>
        <dbReference type="ChEBI" id="CHEBI:30616"/>
    </ligand>
</feature>
<keyword evidence="5 10" id="KW-0694">RNA-binding</keyword>